<dbReference type="GO" id="GO:0046983">
    <property type="term" value="F:protein dimerization activity"/>
    <property type="evidence" value="ECO:0007669"/>
    <property type="project" value="InterPro"/>
</dbReference>
<name>A0A6J1B9D6_9ROSI</name>
<dbReference type="GeneID" id="110425294"/>
<dbReference type="GO" id="GO:0090575">
    <property type="term" value="C:RNA polymerase II transcription regulator complex"/>
    <property type="evidence" value="ECO:0007669"/>
    <property type="project" value="TreeGrafter"/>
</dbReference>
<dbReference type="InterPro" id="IPR036638">
    <property type="entry name" value="HLH_DNA-bd_sf"/>
</dbReference>
<evidence type="ECO:0000256" key="5">
    <source>
        <dbReference type="SAM" id="Coils"/>
    </source>
</evidence>
<evidence type="ECO:0000259" key="6">
    <source>
        <dbReference type="PROSITE" id="PS50888"/>
    </source>
</evidence>
<dbReference type="Proteomes" id="UP000504621">
    <property type="component" value="Unplaced"/>
</dbReference>
<dbReference type="OrthoDB" id="1870484at2759"/>
<evidence type="ECO:0000256" key="2">
    <source>
        <dbReference type="ARBA" id="ARBA00023015"/>
    </source>
</evidence>
<sequence length="161" mass="18139">MQRNLIERERRSNLKNLYSKLFSLLPPQPAKMSLVDNLELATVHIKQLQRQVEGLKQRKMQLDDKEGEAWNRVKSEGITPVLNIIDSDSIMEVNLVTGSDMKFTLGEIVSIIEEEGAEVIGATYSHAGKVNRNILSVHCEEIGYKSSKGLERLKSLIGDCM</sequence>
<dbReference type="AlphaFoldDB" id="A0A6J1B9D6"/>
<gene>
    <name evidence="8" type="primary">LOC110425294</name>
</gene>
<evidence type="ECO:0000313" key="8">
    <source>
        <dbReference type="RefSeq" id="XP_021295846.1"/>
    </source>
</evidence>
<dbReference type="RefSeq" id="XP_021295846.1">
    <property type="nucleotide sequence ID" value="XM_021440171.1"/>
</dbReference>
<dbReference type="Pfam" id="PF00010">
    <property type="entry name" value="HLH"/>
    <property type="match status" value="1"/>
</dbReference>
<feature type="domain" description="BHLH" evidence="6">
    <location>
        <begin position="1"/>
        <end position="48"/>
    </location>
</feature>
<dbReference type="PANTHER" id="PTHR13935">
    <property type="entry name" value="ACHAETE-SCUTE TRANSCRIPTION FACTOR-RELATED"/>
    <property type="match status" value="1"/>
</dbReference>
<keyword evidence="7" id="KW-1185">Reference proteome</keyword>
<proteinExistence type="predicted"/>
<accession>A0A6J1B9D6</accession>
<keyword evidence="5" id="KW-0175">Coiled coil</keyword>
<keyword evidence="4" id="KW-0539">Nucleus</keyword>
<keyword evidence="3" id="KW-0804">Transcription</keyword>
<evidence type="ECO:0000313" key="7">
    <source>
        <dbReference type="Proteomes" id="UP000504621"/>
    </source>
</evidence>
<evidence type="ECO:0000256" key="1">
    <source>
        <dbReference type="ARBA" id="ARBA00004123"/>
    </source>
</evidence>
<feature type="coiled-coil region" evidence="5">
    <location>
        <begin position="38"/>
        <end position="65"/>
    </location>
</feature>
<comment type="subcellular location">
    <subcellularLocation>
        <location evidence="1">Nucleus</location>
    </subcellularLocation>
</comment>
<reference evidence="8" key="1">
    <citation type="submission" date="2025-08" db="UniProtKB">
        <authorList>
            <consortium name="RefSeq"/>
        </authorList>
    </citation>
    <scope>IDENTIFICATION</scope>
    <source>
        <tissue evidence="8">Leaf</tissue>
    </source>
</reference>
<protein>
    <submittedName>
        <fullName evidence="8">Transcription factor bHLH162-like</fullName>
    </submittedName>
</protein>
<dbReference type="Gene3D" id="4.10.280.10">
    <property type="entry name" value="Helix-loop-helix DNA-binding domain"/>
    <property type="match status" value="1"/>
</dbReference>
<dbReference type="PANTHER" id="PTHR13935:SF118">
    <property type="entry name" value="BHLH DOMAIN-CONTAINING PROTEIN"/>
    <property type="match status" value="1"/>
</dbReference>
<dbReference type="SUPFAM" id="SSF47459">
    <property type="entry name" value="HLH, helix-loop-helix DNA-binding domain"/>
    <property type="match status" value="1"/>
</dbReference>
<evidence type="ECO:0000256" key="3">
    <source>
        <dbReference type="ARBA" id="ARBA00023163"/>
    </source>
</evidence>
<dbReference type="PROSITE" id="PS50888">
    <property type="entry name" value="BHLH"/>
    <property type="match status" value="1"/>
</dbReference>
<dbReference type="GO" id="GO:0000981">
    <property type="term" value="F:DNA-binding transcription factor activity, RNA polymerase II-specific"/>
    <property type="evidence" value="ECO:0007669"/>
    <property type="project" value="TreeGrafter"/>
</dbReference>
<dbReference type="GO" id="GO:0000977">
    <property type="term" value="F:RNA polymerase II transcription regulatory region sequence-specific DNA binding"/>
    <property type="evidence" value="ECO:0007669"/>
    <property type="project" value="TreeGrafter"/>
</dbReference>
<dbReference type="InterPro" id="IPR011598">
    <property type="entry name" value="bHLH_dom"/>
</dbReference>
<evidence type="ECO:0000256" key="4">
    <source>
        <dbReference type="ARBA" id="ARBA00023242"/>
    </source>
</evidence>
<keyword evidence="2" id="KW-0805">Transcription regulation</keyword>
<organism evidence="7 8">
    <name type="scientific">Herrania umbratica</name>
    <dbReference type="NCBI Taxonomy" id="108875"/>
    <lineage>
        <taxon>Eukaryota</taxon>
        <taxon>Viridiplantae</taxon>
        <taxon>Streptophyta</taxon>
        <taxon>Embryophyta</taxon>
        <taxon>Tracheophyta</taxon>
        <taxon>Spermatophyta</taxon>
        <taxon>Magnoliopsida</taxon>
        <taxon>eudicotyledons</taxon>
        <taxon>Gunneridae</taxon>
        <taxon>Pentapetalae</taxon>
        <taxon>rosids</taxon>
        <taxon>malvids</taxon>
        <taxon>Malvales</taxon>
        <taxon>Malvaceae</taxon>
        <taxon>Byttnerioideae</taxon>
        <taxon>Herrania</taxon>
    </lineage>
</organism>
<dbReference type="InterPro" id="IPR015660">
    <property type="entry name" value="MASH1/Ascl1a-like"/>
</dbReference>
<dbReference type="SMART" id="SM00353">
    <property type="entry name" value="HLH"/>
    <property type="match status" value="1"/>
</dbReference>